<dbReference type="Gene3D" id="3.40.1490.10">
    <property type="entry name" value="Bit1"/>
    <property type="match status" value="1"/>
</dbReference>
<dbReference type="InterPro" id="IPR002833">
    <property type="entry name" value="PTH2"/>
</dbReference>
<keyword evidence="2" id="KW-0378">Hydrolase</keyword>
<dbReference type="Pfam" id="PF01981">
    <property type="entry name" value="PTH2"/>
    <property type="match status" value="1"/>
</dbReference>
<evidence type="ECO:0000256" key="2">
    <source>
        <dbReference type="ARBA" id="ARBA00022801"/>
    </source>
</evidence>
<dbReference type="AlphaFoldDB" id="A0AAD9L4T3"/>
<dbReference type="Proteomes" id="UP001209878">
    <property type="component" value="Unassembled WGS sequence"/>
</dbReference>
<evidence type="ECO:0000313" key="5">
    <source>
        <dbReference type="Proteomes" id="UP001209878"/>
    </source>
</evidence>
<proteinExistence type="predicted"/>
<name>A0AAD9L4T3_RIDPI</name>
<dbReference type="EC" id="3.1.1.29" evidence="1"/>
<evidence type="ECO:0000256" key="3">
    <source>
        <dbReference type="ARBA" id="ARBA00048707"/>
    </source>
</evidence>
<comment type="caution">
    <text evidence="4">The sequence shown here is derived from an EMBL/GenBank/DDBJ whole genome shotgun (WGS) entry which is preliminary data.</text>
</comment>
<dbReference type="PANTHER" id="PTHR46194">
    <property type="entry name" value="PEPTIDYL-TRNA HYDROLASE PTRHD1-RELATED"/>
    <property type="match status" value="1"/>
</dbReference>
<evidence type="ECO:0000256" key="1">
    <source>
        <dbReference type="ARBA" id="ARBA00013260"/>
    </source>
</evidence>
<keyword evidence="5" id="KW-1185">Reference proteome</keyword>
<evidence type="ECO:0000313" key="4">
    <source>
        <dbReference type="EMBL" id="KAK2183106.1"/>
    </source>
</evidence>
<organism evidence="4 5">
    <name type="scientific">Ridgeia piscesae</name>
    <name type="common">Tubeworm</name>
    <dbReference type="NCBI Taxonomy" id="27915"/>
    <lineage>
        <taxon>Eukaryota</taxon>
        <taxon>Metazoa</taxon>
        <taxon>Spiralia</taxon>
        <taxon>Lophotrochozoa</taxon>
        <taxon>Annelida</taxon>
        <taxon>Polychaeta</taxon>
        <taxon>Sedentaria</taxon>
        <taxon>Canalipalpata</taxon>
        <taxon>Sabellida</taxon>
        <taxon>Siboglinidae</taxon>
        <taxon>Ridgeia</taxon>
    </lineage>
</organism>
<gene>
    <name evidence="4" type="ORF">NP493_323g02018</name>
</gene>
<dbReference type="GO" id="GO:0004045">
    <property type="term" value="F:peptidyl-tRNA hydrolase activity"/>
    <property type="evidence" value="ECO:0007669"/>
    <property type="project" value="UniProtKB-EC"/>
</dbReference>
<dbReference type="InterPro" id="IPR042237">
    <property type="entry name" value="PTRHD1"/>
</dbReference>
<dbReference type="EMBL" id="JAODUO010000323">
    <property type="protein sequence ID" value="KAK2183106.1"/>
    <property type="molecule type" value="Genomic_DNA"/>
</dbReference>
<sequence length="119" mass="13500">MAASMVQYVVVRGDLLHTLNWPVGAVITQACHACSAVIHLFHDDPNTQAYLADLDNMHKVVLQANDESALKELSKTLENEAIGHKLWMEQPENIATCLATKPYRKDTVQKYFKKFKLFK</sequence>
<dbReference type="CDD" id="cd02429">
    <property type="entry name" value="PTH2_like"/>
    <property type="match status" value="1"/>
</dbReference>
<dbReference type="InterPro" id="IPR023476">
    <property type="entry name" value="Pep_tRNA_hydro_II_dom_sf"/>
</dbReference>
<dbReference type="SUPFAM" id="SSF102462">
    <property type="entry name" value="Peptidyl-tRNA hydrolase II"/>
    <property type="match status" value="1"/>
</dbReference>
<comment type="catalytic activity">
    <reaction evidence="3">
        <text>an N-acyl-L-alpha-aminoacyl-tRNA + H2O = an N-acyl-L-amino acid + a tRNA + H(+)</text>
        <dbReference type="Rhea" id="RHEA:54448"/>
        <dbReference type="Rhea" id="RHEA-COMP:10123"/>
        <dbReference type="Rhea" id="RHEA-COMP:13883"/>
        <dbReference type="ChEBI" id="CHEBI:15377"/>
        <dbReference type="ChEBI" id="CHEBI:15378"/>
        <dbReference type="ChEBI" id="CHEBI:59874"/>
        <dbReference type="ChEBI" id="CHEBI:78442"/>
        <dbReference type="ChEBI" id="CHEBI:138191"/>
        <dbReference type="EC" id="3.1.1.29"/>
    </reaction>
</comment>
<dbReference type="PANTHER" id="PTHR46194:SF1">
    <property type="entry name" value="PEPTIDYL-TRNA HYDROLASE PTRHD1-RELATED"/>
    <property type="match status" value="1"/>
</dbReference>
<reference evidence="4" key="1">
    <citation type="journal article" date="2023" name="Mol. Biol. Evol.">
        <title>Third-Generation Sequencing Reveals the Adaptive Role of the Epigenome in Three Deep-Sea Polychaetes.</title>
        <authorList>
            <person name="Perez M."/>
            <person name="Aroh O."/>
            <person name="Sun Y."/>
            <person name="Lan Y."/>
            <person name="Juniper S.K."/>
            <person name="Young C.R."/>
            <person name="Angers B."/>
            <person name="Qian P.Y."/>
        </authorList>
    </citation>
    <scope>NUCLEOTIDE SEQUENCE</scope>
    <source>
        <strain evidence="4">R07B-5</strain>
    </source>
</reference>
<accession>A0AAD9L4T3</accession>
<protein>
    <recommendedName>
        <fullName evidence="1">peptidyl-tRNA hydrolase</fullName>
        <ecNumber evidence="1">3.1.1.29</ecNumber>
    </recommendedName>
</protein>